<dbReference type="InterPro" id="IPR009057">
    <property type="entry name" value="Homeodomain-like_sf"/>
</dbReference>
<evidence type="ECO:0000313" key="6">
    <source>
        <dbReference type="Proteomes" id="UP000198878"/>
    </source>
</evidence>
<dbReference type="PROSITE" id="PS01124">
    <property type="entry name" value="HTH_ARAC_FAMILY_2"/>
    <property type="match status" value="1"/>
</dbReference>
<evidence type="ECO:0000313" key="5">
    <source>
        <dbReference type="EMBL" id="SEF38069.1"/>
    </source>
</evidence>
<evidence type="ECO:0000256" key="1">
    <source>
        <dbReference type="ARBA" id="ARBA00023015"/>
    </source>
</evidence>
<dbReference type="SMART" id="SM00342">
    <property type="entry name" value="HTH_ARAC"/>
    <property type="match status" value="1"/>
</dbReference>
<dbReference type="EMBL" id="FNUJ01000018">
    <property type="protein sequence ID" value="SEF38069.1"/>
    <property type="molecule type" value="Genomic_DNA"/>
</dbReference>
<dbReference type="PROSITE" id="PS00041">
    <property type="entry name" value="HTH_ARAC_FAMILY_1"/>
    <property type="match status" value="1"/>
</dbReference>
<dbReference type="GO" id="GO:0043565">
    <property type="term" value="F:sequence-specific DNA binding"/>
    <property type="evidence" value="ECO:0007669"/>
    <property type="project" value="InterPro"/>
</dbReference>
<dbReference type="Pfam" id="PF01965">
    <property type="entry name" value="DJ-1_PfpI"/>
    <property type="match status" value="1"/>
</dbReference>
<proteinExistence type="predicted"/>
<dbReference type="InterPro" id="IPR018060">
    <property type="entry name" value="HTH_AraC"/>
</dbReference>
<dbReference type="Gene3D" id="3.40.50.880">
    <property type="match status" value="1"/>
</dbReference>
<gene>
    <name evidence="5" type="ORF">SAMN05421837_11820</name>
</gene>
<dbReference type="RefSeq" id="WP_244180981.1">
    <property type="nucleotide sequence ID" value="NZ_FNUJ01000018.1"/>
</dbReference>
<dbReference type="PANTHER" id="PTHR43130:SF3">
    <property type="entry name" value="HTH-TYPE TRANSCRIPTIONAL REGULATOR RV1931C"/>
    <property type="match status" value="1"/>
</dbReference>
<reference evidence="6" key="1">
    <citation type="submission" date="2016-10" db="EMBL/GenBank/DDBJ databases">
        <authorList>
            <person name="Varghese N."/>
            <person name="Submissions S."/>
        </authorList>
    </citation>
    <scope>NUCLEOTIDE SEQUENCE [LARGE SCALE GENOMIC DNA]</scope>
    <source>
        <strain evidence="6">DSM 44654</strain>
    </source>
</reference>
<keyword evidence="1" id="KW-0805">Transcription regulation</keyword>
<dbReference type="Gene3D" id="1.10.10.60">
    <property type="entry name" value="Homeodomain-like"/>
    <property type="match status" value="2"/>
</dbReference>
<dbReference type="InterPro" id="IPR002818">
    <property type="entry name" value="DJ-1/PfpI"/>
</dbReference>
<feature type="domain" description="HTH araC/xylS-type" evidence="4">
    <location>
        <begin position="212"/>
        <end position="310"/>
    </location>
</feature>
<evidence type="ECO:0000256" key="3">
    <source>
        <dbReference type="ARBA" id="ARBA00023163"/>
    </source>
</evidence>
<evidence type="ECO:0000259" key="4">
    <source>
        <dbReference type="PROSITE" id="PS01124"/>
    </source>
</evidence>
<name>A0A1H5RIB5_9PSEU</name>
<dbReference type="AlphaFoldDB" id="A0A1H5RIB5"/>
<keyword evidence="6" id="KW-1185">Reference proteome</keyword>
<dbReference type="GO" id="GO:0003700">
    <property type="term" value="F:DNA-binding transcription factor activity"/>
    <property type="evidence" value="ECO:0007669"/>
    <property type="project" value="InterPro"/>
</dbReference>
<keyword evidence="3" id="KW-0804">Transcription</keyword>
<dbReference type="SUPFAM" id="SSF46689">
    <property type="entry name" value="Homeodomain-like"/>
    <property type="match status" value="2"/>
</dbReference>
<accession>A0A1H5RIB5</accession>
<dbReference type="Proteomes" id="UP000198878">
    <property type="component" value="Unassembled WGS sequence"/>
</dbReference>
<keyword evidence="2 5" id="KW-0238">DNA-binding</keyword>
<dbReference type="CDD" id="cd03137">
    <property type="entry name" value="GATase1_AraC_1"/>
    <property type="match status" value="1"/>
</dbReference>
<dbReference type="SUPFAM" id="SSF52317">
    <property type="entry name" value="Class I glutamine amidotransferase-like"/>
    <property type="match status" value="1"/>
</dbReference>
<dbReference type="InterPro" id="IPR029062">
    <property type="entry name" value="Class_I_gatase-like"/>
</dbReference>
<dbReference type="InterPro" id="IPR052158">
    <property type="entry name" value="INH-QAR"/>
</dbReference>
<dbReference type="STRING" id="218821.SAMN05421837_11820"/>
<dbReference type="PANTHER" id="PTHR43130">
    <property type="entry name" value="ARAC-FAMILY TRANSCRIPTIONAL REGULATOR"/>
    <property type="match status" value="1"/>
</dbReference>
<evidence type="ECO:0000256" key="2">
    <source>
        <dbReference type="ARBA" id="ARBA00023125"/>
    </source>
</evidence>
<organism evidence="5 6">
    <name type="scientific">Amycolatopsis pretoriensis</name>
    <dbReference type="NCBI Taxonomy" id="218821"/>
    <lineage>
        <taxon>Bacteria</taxon>
        <taxon>Bacillati</taxon>
        <taxon>Actinomycetota</taxon>
        <taxon>Actinomycetes</taxon>
        <taxon>Pseudonocardiales</taxon>
        <taxon>Pseudonocardiaceae</taxon>
        <taxon>Amycolatopsis</taxon>
    </lineage>
</organism>
<dbReference type="InterPro" id="IPR018062">
    <property type="entry name" value="HTH_AraC-typ_CS"/>
</dbReference>
<sequence length="316" mass="34127">MAKHRMAVVLLEDVLPLDYAIPVHVFGREASEAYDLVTVSVGGDAVPVAGGTKVIPDGGLELLRRADTIVVPGYADAVDRELPGSLLRALVGAHRRGVRMVSICSGAFALARAGVLDGLTVTTHWSLCAALAERFPAITVDQSVLVAGTGSVLTSGGVTAGVDLCLHLLNVDLGPAAARHVARRIVMAPRPADGQQQFVEKTVVPPGDDVIAQAQQWMLLSLEQNLSVKDVAARFAMSERTLHRRFREKIGLPPLSWLRDQRIARAKELLENSELSVEDIARQVGFGTATNLRVQFRRATNVSPREHRKAFTFDRA</sequence>
<protein>
    <submittedName>
        <fullName evidence="5">Transcriptional regulator GlxA family, contains an amidase domain and an AraC-type DNA-binding HTH domain</fullName>
    </submittedName>
</protein>
<dbReference type="Pfam" id="PF12833">
    <property type="entry name" value="HTH_18"/>
    <property type="match status" value="1"/>
</dbReference>